<dbReference type="Proteomes" id="UP001176940">
    <property type="component" value="Unassembled WGS sequence"/>
</dbReference>
<dbReference type="SMART" id="SM00298">
    <property type="entry name" value="CHROMO"/>
    <property type="match status" value="1"/>
</dbReference>
<evidence type="ECO:0000256" key="1">
    <source>
        <dbReference type="ARBA" id="ARBA00004123"/>
    </source>
</evidence>
<dbReference type="Gene3D" id="2.60.120.260">
    <property type="entry name" value="Galactose-binding domain-like"/>
    <property type="match status" value="1"/>
</dbReference>
<dbReference type="PROSITE" id="PS50013">
    <property type="entry name" value="CHROMO_2"/>
    <property type="match status" value="1"/>
</dbReference>
<dbReference type="Gene3D" id="2.40.50.40">
    <property type="match status" value="1"/>
</dbReference>
<evidence type="ECO:0000259" key="4">
    <source>
        <dbReference type="PROSITE" id="PS50022"/>
    </source>
</evidence>
<dbReference type="InterPro" id="IPR000953">
    <property type="entry name" value="Chromo/chromo_shadow_dom"/>
</dbReference>
<evidence type="ECO:0000313" key="6">
    <source>
        <dbReference type="Proteomes" id="UP001176940"/>
    </source>
</evidence>
<gene>
    <name evidence="5" type="ORF">RIMI_LOCUS2279057</name>
</gene>
<dbReference type="SUPFAM" id="SSF54160">
    <property type="entry name" value="Chromo domain-like"/>
    <property type="match status" value="1"/>
</dbReference>
<dbReference type="InterPro" id="IPR051219">
    <property type="entry name" value="Heterochromatin_chromo-domain"/>
</dbReference>
<dbReference type="InterPro" id="IPR016197">
    <property type="entry name" value="Chromo-like_dom_sf"/>
</dbReference>
<dbReference type="EMBL" id="CAUEEQ010003147">
    <property type="protein sequence ID" value="CAJ0924496.1"/>
    <property type="molecule type" value="Genomic_DNA"/>
</dbReference>
<dbReference type="PROSITE" id="PS50022">
    <property type="entry name" value="FA58C_3"/>
    <property type="match status" value="1"/>
</dbReference>
<evidence type="ECO:0000313" key="5">
    <source>
        <dbReference type="EMBL" id="CAJ0924496.1"/>
    </source>
</evidence>
<protein>
    <recommendedName>
        <fullName evidence="7">Chromo domain-containing protein</fullName>
    </recommendedName>
</protein>
<proteinExistence type="predicted"/>
<dbReference type="Pfam" id="PF00385">
    <property type="entry name" value="Chromo"/>
    <property type="match status" value="1"/>
</dbReference>
<evidence type="ECO:0008006" key="7">
    <source>
        <dbReference type="Google" id="ProtNLM"/>
    </source>
</evidence>
<feature type="domain" description="Chromo" evidence="3">
    <location>
        <begin position="19"/>
        <end position="66"/>
    </location>
</feature>
<sequence length="263" mass="28102">MVPSVDPPAPVLVEGELEYIVEKILDSRVSRRKLQYLVKWKGYGQEDNSWVFASDVHAADLVRAFHMAHPGRPGGSGEGSVTPPQGGGTVVNSVAELPPVVTSGTSADSVYELPLVDVSGTVASEFPSSVCYFGLCIELASGSVHQAQSSDVIAAQKSRAKGVRIIVLHILVKMEEFAKILLMITAVNASHHLLEKGAKFVSCANALGMEGGAISDAQIVSSSLYHGFLGLQRWGPNLARLNNKGLVNAWTASSYDKHPWIQI</sequence>
<accession>A0ABN9KWG8</accession>
<dbReference type="InterPro" id="IPR023780">
    <property type="entry name" value="Chromo_domain"/>
</dbReference>
<name>A0ABN9KWG8_9NEOB</name>
<evidence type="ECO:0000259" key="3">
    <source>
        <dbReference type="PROSITE" id="PS50013"/>
    </source>
</evidence>
<keyword evidence="2" id="KW-0539">Nucleus</keyword>
<keyword evidence="6" id="KW-1185">Reference proteome</keyword>
<organism evidence="5 6">
    <name type="scientific">Ranitomeya imitator</name>
    <name type="common">mimic poison frog</name>
    <dbReference type="NCBI Taxonomy" id="111125"/>
    <lineage>
        <taxon>Eukaryota</taxon>
        <taxon>Metazoa</taxon>
        <taxon>Chordata</taxon>
        <taxon>Craniata</taxon>
        <taxon>Vertebrata</taxon>
        <taxon>Euteleostomi</taxon>
        <taxon>Amphibia</taxon>
        <taxon>Batrachia</taxon>
        <taxon>Anura</taxon>
        <taxon>Neobatrachia</taxon>
        <taxon>Hyloidea</taxon>
        <taxon>Dendrobatidae</taxon>
        <taxon>Dendrobatinae</taxon>
        <taxon>Ranitomeya</taxon>
    </lineage>
</organism>
<dbReference type="CDD" id="cd00024">
    <property type="entry name" value="CD_CSD"/>
    <property type="match status" value="1"/>
</dbReference>
<evidence type="ECO:0000256" key="2">
    <source>
        <dbReference type="ARBA" id="ARBA00023242"/>
    </source>
</evidence>
<dbReference type="SUPFAM" id="SSF49785">
    <property type="entry name" value="Galactose-binding domain-like"/>
    <property type="match status" value="1"/>
</dbReference>
<reference evidence="5" key="1">
    <citation type="submission" date="2023-07" db="EMBL/GenBank/DDBJ databases">
        <authorList>
            <person name="Stuckert A."/>
        </authorList>
    </citation>
    <scope>NUCLEOTIDE SEQUENCE</scope>
</reference>
<dbReference type="InterPro" id="IPR000421">
    <property type="entry name" value="FA58C"/>
</dbReference>
<dbReference type="InterPro" id="IPR008979">
    <property type="entry name" value="Galactose-bd-like_sf"/>
</dbReference>
<feature type="domain" description="F5/8 type C" evidence="4">
    <location>
        <begin position="203"/>
        <end position="263"/>
    </location>
</feature>
<comment type="subcellular location">
    <subcellularLocation>
        <location evidence="1">Nucleus</location>
    </subcellularLocation>
</comment>
<comment type="caution">
    <text evidence="5">The sequence shown here is derived from an EMBL/GenBank/DDBJ whole genome shotgun (WGS) entry which is preliminary data.</text>
</comment>
<dbReference type="PANTHER" id="PTHR22812">
    <property type="entry name" value="CHROMOBOX PROTEIN"/>
    <property type="match status" value="1"/>
</dbReference>